<dbReference type="RefSeq" id="XP_013348601.1">
    <property type="nucleotide sequence ID" value="XM_013493147.1"/>
</dbReference>
<organism evidence="2 3">
    <name type="scientific">Aureobasidium subglaciale (strain EXF-2481)</name>
    <name type="common">Aureobasidium pullulans var. subglaciale</name>
    <dbReference type="NCBI Taxonomy" id="1043005"/>
    <lineage>
        <taxon>Eukaryota</taxon>
        <taxon>Fungi</taxon>
        <taxon>Dikarya</taxon>
        <taxon>Ascomycota</taxon>
        <taxon>Pezizomycotina</taxon>
        <taxon>Dothideomycetes</taxon>
        <taxon>Dothideomycetidae</taxon>
        <taxon>Dothideales</taxon>
        <taxon>Saccotheciaceae</taxon>
        <taxon>Aureobasidium</taxon>
    </lineage>
</organism>
<protein>
    <recommendedName>
        <fullName evidence="1">BTB domain-containing protein</fullName>
    </recommendedName>
</protein>
<dbReference type="InterPro" id="IPR000210">
    <property type="entry name" value="BTB/POZ_dom"/>
</dbReference>
<dbReference type="CDD" id="cd18186">
    <property type="entry name" value="BTB_POZ_ZBTB_KLHL-like"/>
    <property type="match status" value="1"/>
</dbReference>
<dbReference type="PANTHER" id="PTHR47843">
    <property type="entry name" value="BTB DOMAIN-CONTAINING PROTEIN-RELATED"/>
    <property type="match status" value="1"/>
</dbReference>
<name>A0A074YQZ4_AURSE</name>
<dbReference type="HOGENOM" id="CLU_2014830_0_0_1"/>
<dbReference type="PROSITE" id="PS50097">
    <property type="entry name" value="BTB"/>
    <property type="match status" value="1"/>
</dbReference>
<dbReference type="Pfam" id="PF00651">
    <property type="entry name" value="BTB"/>
    <property type="match status" value="1"/>
</dbReference>
<dbReference type="OrthoDB" id="194443at2759"/>
<dbReference type="EMBL" id="KL584749">
    <property type="protein sequence ID" value="KER00149.1"/>
    <property type="molecule type" value="Genomic_DNA"/>
</dbReference>
<evidence type="ECO:0000313" key="2">
    <source>
        <dbReference type="EMBL" id="KER00149.1"/>
    </source>
</evidence>
<feature type="domain" description="BTB" evidence="1">
    <location>
        <begin position="32"/>
        <end position="100"/>
    </location>
</feature>
<dbReference type="PANTHER" id="PTHR47843:SF2">
    <property type="entry name" value="BTB DOMAIN-CONTAINING PROTEIN"/>
    <property type="match status" value="1"/>
</dbReference>
<dbReference type="InParanoid" id="A0A074YQZ4"/>
<proteinExistence type="predicted"/>
<sequence length="123" mass="13980">MSTPSQQIQTGGSADRAISTPRKLFTSKLYKETVTLVIKETKEEYTLHRELLCSYSDFFHAALQGSFQEASTSRMELSVEPRVLQAFQVWLYSRSLRNAEGIAEKSKAKVKFLCKEEIPDQIA</sequence>
<dbReference type="GeneID" id="25361898"/>
<dbReference type="STRING" id="1043005.A0A074YQZ4"/>
<dbReference type="AlphaFoldDB" id="A0A074YQZ4"/>
<gene>
    <name evidence="2" type="ORF">AUEXF2481DRAFT_112</name>
</gene>
<evidence type="ECO:0000313" key="3">
    <source>
        <dbReference type="Proteomes" id="UP000030641"/>
    </source>
</evidence>
<accession>A0A074YQZ4</accession>
<dbReference type="InterPro" id="IPR011333">
    <property type="entry name" value="SKP1/BTB/POZ_sf"/>
</dbReference>
<dbReference type="SUPFAM" id="SSF54695">
    <property type="entry name" value="POZ domain"/>
    <property type="match status" value="1"/>
</dbReference>
<keyword evidence="3" id="KW-1185">Reference proteome</keyword>
<dbReference type="Proteomes" id="UP000030641">
    <property type="component" value="Unassembled WGS sequence"/>
</dbReference>
<evidence type="ECO:0000259" key="1">
    <source>
        <dbReference type="PROSITE" id="PS50097"/>
    </source>
</evidence>
<dbReference type="Gene3D" id="3.30.710.10">
    <property type="entry name" value="Potassium Channel Kv1.1, Chain A"/>
    <property type="match status" value="1"/>
</dbReference>
<reference evidence="2 3" key="1">
    <citation type="journal article" date="2014" name="BMC Genomics">
        <title>Genome sequencing of four Aureobasidium pullulans varieties: biotechnological potential, stress tolerance, and description of new species.</title>
        <authorList>
            <person name="Gostin Ar C."/>
            <person name="Ohm R.A."/>
            <person name="Kogej T."/>
            <person name="Sonjak S."/>
            <person name="Turk M."/>
            <person name="Zajc J."/>
            <person name="Zalar P."/>
            <person name="Grube M."/>
            <person name="Sun H."/>
            <person name="Han J."/>
            <person name="Sharma A."/>
            <person name="Chiniquy J."/>
            <person name="Ngan C.Y."/>
            <person name="Lipzen A."/>
            <person name="Barry K."/>
            <person name="Grigoriev I.V."/>
            <person name="Gunde-Cimerman N."/>
        </authorList>
    </citation>
    <scope>NUCLEOTIDE SEQUENCE [LARGE SCALE GENOMIC DNA]</scope>
    <source>
        <strain evidence="2 3">EXF-2481</strain>
    </source>
</reference>